<dbReference type="InterPro" id="IPR042447">
    <property type="entry name" value="Anosmin-1"/>
</dbReference>
<organism evidence="4">
    <name type="scientific">Anopheles darlingi</name>
    <name type="common">Mosquito</name>
    <dbReference type="NCBI Taxonomy" id="43151"/>
    <lineage>
        <taxon>Eukaryota</taxon>
        <taxon>Metazoa</taxon>
        <taxon>Ecdysozoa</taxon>
        <taxon>Arthropoda</taxon>
        <taxon>Hexapoda</taxon>
        <taxon>Insecta</taxon>
        <taxon>Pterygota</taxon>
        <taxon>Neoptera</taxon>
        <taxon>Endopterygota</taxon>
        <taxon>Diptera</taxon>
        <taxon>Nematocera</taxon>
        <taxon>Culicoidea</taxon>
        <taxon>Culicidae</taxon>
        <taxon>Anophelinae</taxon>
        <taxon>Anopheles</taxon>
    </lineage>
</organism>
<dbReference type="PROSITE" id="PS51390">
    <property type="entry name" value="WAP"/>
    <property type="match status" value="1"/>
</dbReference>
<dbReference type="GO" id="GO:0009986">
    <property type="term" value="C:cell surface"/>
    <property type="evidence" value="ECO:0007669"/>
    <property type="project" value="TreeGrafter"/>
</dbReference>
<feature type="domain" description="WAP" evidence="3">
    <location>
        <begin position="86"/>
        <end position="135"/>
    </location>
</feature>
<dbReference type="SMART" id="SM00217">
    <property type="entry name" value="WAP"/>
    <property type="match status" value="1"/>
</dbReference>
<evidence type="ECO:0000259" key="2">
    <source>
        <dbReference type="PROSITE" id="PS50853"/>
    </source>
</evidence>
<dbReference type="InterPro" id="IPR008197">
    <property type="entry name" value="WAP_dom"/>
</dbReference>
<dbReference type="AlphaFoldDB" id="W5JW81"/>
<evidence type="ECO:0000259" key="3">
    <source>
        <dbReference type="PROSITE" id="PS51390"/>
    </source>
</evidence>
<name>W5JW81_ANODA</name>
<dbReference type="STRING" id="43151.W5JW81"/>
<keyword evidence="1" id="KW-0472">Membrane</keyword>
<dbReference type="InterPro" id="IPR013783">
    <property type="entry name" value="Ig-like_fold"/>
</dbReference>
<reference evidence="4 6" key="1">
    <citation type="journal article" date="2010" name="BMC Genomics">
        <title>Combination of measures distinguishes pre-miRNAs from other stem-loops in the genome of the newly sequenced Anopheles darlingi.</title>
        <authorList>
            <person name="Mendes N.D."/>
            <person name="Freitas A.T."/>
            <person name="Vasconcelos A.T."/>
            <person name="Sagot M.F."/>
        </authorList>
    </citation>
    <scope>NUCLEOTIDE SEQUENCE</scope>
</reference>
<dbReference type="EMBL" id="ADMH02000197">
    <property type="protein sequence ID" value="ETN67405.1"/>
    <property type="molecule type" value="Genomic_DNA"/>
</dbReference>
<feature type="transmembrane region" description="Helical" evidence="1">
    <location>
        <begin position="26"/>
        <end position="46"/>
    </location>
</feature>
<reference evidence="4" key="2">
    <citation type="submission" date="2010-05" db="EMBL/GenBank/DDBJ databases">
        <authorList>
            <person name="Almeida L.G."/>
            <person name="Nicolas M.F."/>
            <person name="Souza R.C."/>
            <person name="Vasconcelos A.T.R."/>
        </authorList>
    </citation>
    <scope>NUCLEOTIDE SEQUENCE</scope>
</reference>
<dbReference type="Proteomes" id="UP000000673">
    <property type="component" value="Unassembled WGS sequence"/>
</dbReference>
<dbReference type="Pfam" id="PF00095">
    <property type="entry name" value="WAP"/>
    <property type="match status" value="1"/>
</dbReference>
<dbReference type="SUPFAM" id="SSF57256">
    <property type="entry name" value="Elafin-like"/>
    <property type="match status" value="1"/>
</dbReference>
<evidence type="ECO:0000313" key="5">
    <source>
        <dbReference type="EnsemblMetazoa" id="ADAC000786-PA"/>
    </source>
</evidence>
<sequence>MSEWVPRNTRFKLVNHQREMACSKGYFLKLAIFQQCFLYITLVVLATSTTNTSEDNHLLITRCRSNCTYDKQCYHKCMRNYLENSAYKKYGDCPTNPPSKLDTICLNTCDGLDYKCPGVEKCCAHSCGQSCQSPQNLDKVKGLPPVPVHAMLLDKGVQYRTAEIQWDMKPEQEQPSPTYYIVESRYHIGTSYTDHRMENDWQLHPLTSFMQEDLGNLKRYTCELKLKPGRWYQVRVAAINSMGTRGYSLASKPFQLSKKPNPPQAPKSLIIESLEQNENGTYDCRVSWSLSRSDLPVEKYKLSWSLYLNATNNRSRTDNSSLFKEMATISAPTRYYDIRGLQPNRFYYLQIQAISVYGRKRLKSAANHQLVNTTVVDKGKAINLDNLLMGDAGYRKPKTYPTLKDGMSTVSNGNGAIRNMGSSSGATMRYHFRIQKSGLAVRLTWSAKGYGRYRVQICRGNRDCLTVARNGGGGSSSSSSVRSSNDYLLWHDVVSRRNTYEFGKLDFDTRYSVGVRIGHRRNPGYDIVRSFVTPKCEHFRDQNQTHTLAMGCSV</sequence>
<dbReference type="EnsemblMetazoa" id="ADAC000786-RA">
    <property type="protein sequence ID" value="ADAC000786-PA"/>
    <property type="gene ID" value="ADAC000786"/>
</dbReference>
<dbReference type="InterPro" id="IPR036645">
    <property type="entry name" value="Elafin-like_sf"/>
</dbReference>
<dbReference type="Gene3D" id="2.60.40.10">
    <property type="entry name" value="Immunoglobulins"/>
    <property type="match status" value="2"/>
</dbReference>
<dbReference type="CDD" id="cd00199">
    <property type="entry name" value="WAP"/>
    <property type="match status" value="1"/>
</dbReference>
<dbReference type="GO" id="GO:0005576">
    <property type="term" value="C:extracellular region"/>
    <property type="evidence" value="ECO:0007669"/>
    <property type="project" value="InterPro"/>
</dbReference>
<gene>
    <name evidence="4" type="ORF">AND_000786</name>
</gene>
<dbReference type="GO" id="GO:0030414">
    <property type="term" value="F:peptidase inhibitor activity"/>
    <property type="evidence" value="ECO:0007669"/>
    <property type="project" value="InterPro"/>
</dbReference>
<dbReference type="InterPro" id="IPR036116">
    <property type="entry name" value="FN3_sf"/>
</dbReference>
<dbReference type="SUPFAM" id="SSF49265">
    <property type="entry name" value="Fibronectin type III"/>
    <property type="match status" value="1"/>
</dbReference>
<dbReference type="HOGENOM" id="CLU_036238_0_0_1"/>
<evidence type="ECO:0000256" key="1">
    <source>
        <dbReference type="SAM" id="Phobius"/>
    </source>
</evidence>
<dbReference type="InterPro" id="IPR003961">
    <property type="entry name" value="FN3_dom"/>
</dbReference>
<dbReference type="CDD" id="cd00063">
    <property type="entry name" value="FN3"/>
    <property type="match status" value="2"/>
</dbReference>
<dbReference type="PANTHER" id="PTHR14131">
    <property type="entry name" value="ANOSMIN"/>
    <property type="match status" value="1"/>
</dbReference>
<dbReference type="Pfam" id="PF00041">
    <property type="entry name" value="fn3"/>
    <property type="match status" value="1"/>
</dbReference>
<reference evidence="4" key="3">
    <citation type="journal article" date="2013" name="Nucleic Acids Res.">
        <title>The genome of Anopheles darlingi, the main neotropical malaria vector.</title>
        <authorList>
            <person name="Marinotti O."/>
            <person name="Cerqueira G.C."/>
            <person name="de Almeida L.G."/>
            <person name="Ferro M.I."/>
            <person name="Loreto E.L."/>
            <person name="Zaha A."/>
            <person name="Teixeira S.M."/>
            <person name="Wespiser A.R."/>
            <person name="Almeida E Silva A."/>
            <person name="Schlindwein A.D."/>
            <person name="Pacheco A.C."/>
            <person name="Silva A.L."/>
            <person name="Graveley B.R."/>
            <person name="Walenz B.P."/>
            <person name="Lima Bde A."/>
            <person name="Ribeiro C.A."/>
            <person name="Nunes-Silva C.G."/>
            <person name="de Carvalho C.R."/>
            <person name="Soares C.M."/>
            <person name="de Menezes C.B."/>
            <person name="Matiolli C."/>
            <person name="Caffrey D."/>
            <person name="Araujo D.A."/>
            <person name="de Oliveira D.M."/>
            <person name="Golenbock D."/>
            <person name="Grisard E.C."/>
            <person name="Fantinatti-Garboggini F."/>
            <person name="de Carvalho F.M."/>
            <person name="Barcellos F.G."/>
            <person name="Prosdocimi F."/>
            <person name="May G."/>
            <person name="Azevedo Junior G.M."/>
            <person name="Guimaraes G.M."/>
            <person name="Goldman G.H."/>
            <person name="Padilha I.Q."/>
            <person name="Batista Jda S."/>
            <person name="Ferro J.A."/>
            <person name="Ribeiro J.M."/>
            <person name="Fietto J.L."/>
            <person name="Dabbas K.M."/>
            <person name="Cerdeira L."/>
            <person name="Agnez-Lima L.F."/>
            <person name="Brocchi M."/>
            <person name="de Carvalho M.O."/>
            <person name="Teixeira Mde M."/>
            <person name="Diniz Maia Mde M."/>
            <person name="Goldman M.H."/>
            <person name="Cruz Schneider M.P."/>
            <person name="Felipe M.S."/>
            <person name="Hungria M."/>
            <person name="Nicolas M.F."/>
            <person name="Pereira M."/>
            <person name="Montes M.A."/>
            <person name="Cantao M.E."/>
            <person name="Vincentz M."/>
            <person name="Rafael M.S."/>
            <person name="Silverman N."/>
            <person name="Stoco P.H."/>
            <person name="Souza R.C."/>
            <person name="Vicentini R."/>
            <person name="Gazzinelli R.T."/>
            <person name="Neves Rde O."/>
            <person name="Silva R."/>
            <person name="Astolfi-Filho S."/>
            <person name="Maciel T.E."/>
            <person name="Urmenyi T.P."/>
            <person name="Tadei W.P."/>
            <person name="Camargo E.P."/>
            <person name="de Vasconcelos A.T."/>
        </authorList>
    </citation>
    <scope>NUCLEOTIDE SEQUENCE</scope>
</reference>
<dbReference type="Gene3D" id="4.10.75.10">
    <property type="entry name" value="Elafin-like"/>
    <property type="match status" value="1"/>
</dbReference>
<dbReference type="SMART" id="SM00060">
    <property type="entry name" value="FN3"/>
    <property type="match status" value="3"/>
</dbReference>
<dbReference type="OMA" id="YIQVQAM"/>
<evidence type="ECO:0000313" key="4">
    <source>
        <dbReference type="EMBL" id="ETN67405.1"/>
    </source>
</evidence>
<accession>W5JW81</accession>
<keyword evidence="1" id="KW-0812">Transmembrane</keyword>
<feature type="domain" description="Fibronectin type-III" evidence="2">
    <location>
        <begin position="262"/>
        <end position="377"/>
    </location>
</feature>
<dbReference type="GO" id="GO:0030182">
    <property type="term" value="P:neuron differentiation"/>
    <property type="evidence" value="ECO:0007669"/>
    <property type="project" value="TreeGrafter"/>
</dbReference>
<proteinExistence type="predicted"/>
<keyword evidence="1" id="KW-1133">Transmembrane helix</keyword>
<reference evidence="5" key="4">
    <citation type="submission" date="2015-06" db="UniProtKB">
        <authorList>
            <consortium name="EnsemblMetazoa"/>
        </authorList>
    </citation>
    <scope>IDENTIFICATION</scope>
</reference>
<keyword evidence="6" id="KW-1185">Reference proteome</keyword>
<dbReference type="PANTHER" id="PTHR14131:SF5">
    <property type="entry name" value="ANOSMIN-1"/>
    <property type="match status" value="1"/>
</dbReference>
<dbReference type="VEuPathDB" id="VectorBase:ADAC000786"/>
<dbReference type="VEuPathDB" id="VectorBase:ADAR2_003021"/>
<evidence type="ECO:0000313" key="6">
    <source>
        <dbReference type="Proteomes" id="UP000000673"/>
    </source>
</evidence>
<dbReference type="eggNOG" id="KOG4802">
    <property type="taxonomic scope" value="Eukaryota"/>
</dbReference>
<protein>
    <submittedName>
        <fullName evidence="4">KAL-1</fullName>
    </submittedName>
</protein>
<dbReference type="PROSITE" id="PS50853">
    <property type="entry name" value="FN3"/>
    <property type="match status" value="1"/>
</dbReference>